<dbReference type="Proteomes" id="UP000054262">
    <property type="component" value="Unassembled WGS sequence"/>
</dbReference>
<evidence type="ECO:0000313" key="16">
    <source>
        <dbReference type="Proteomes" id="UP000054262"/>
    </source>
</evidence>
<evidence type="ECO:0000256" key="12">
    <source>
        <dbReference type="ARBA" id="ARBA00037975"/>
    </source>
</evidence>
<evidence type="ECO:0000256" key="5">
    <source>
        <dbReference type="ARBA" id="ARBA00022617"/>
    </source>
</evidence>
<evidence type="ECO:0000256" key="13">
    <source>
        <dbReference type="SAM" id="Phobius"/>
    </source>
</evidence>
<dbReference type="EMBL" id="AAUX01000001">
    <property type="protein sequence ID" value="EAV46680.1"/>
    <property type="molecule type" value="Genomic_DNA"/>
</dbReference>
<evidence type="ECO:0000313" key="15">
    <source>
        <dbReference type="EMBL" id="EAV46680.1"/>
    </source>
</evidence>
<keyword evidence="7" id="KW-0479">Metal-binding</keyword>
<keyword evidence="9 13" id="KW-1133">Transmembrane helix</keyword>
<dbReference type="InterPro" id="IPR052168">
    <property type="entry name" value="Cytochrome_b561_oxidase"/>
</dbReference>
<dbReference type="GO" id="GO:0009055">
    <property type="term" value="F:electron transfer activity"/>
    <property type="evidence" value="ECO:0007669"/>
    <property type="project" value="InterPro"/>
</dbReference>
<comment type="cofactor">
    <cofactor evidence="1">
        <name>heme b</name>
        <dbReference type="ChEBI" id="CHEBI:60344"/>
    </cofactor>
</comment>
<accession>A0P570</accession>
<evidence type="ECO:0000259" key="14">
    <source>
        <dbReference type="Pfam" id="PF01292"/>
    </source>
</evidence>
<dbReference type="GO" id="GO:0005886">
    <property type="term" value="C:plasma membrane"/>
    <property type="evidence" value="ECO:0007669"/>
    <property type="project" value="UniProtKB-SubCell"/>
</dbReference>
<comment type="caution">
    <text evidence="15">The sequence shown here is derived from an EMBL/GenBank/DDBJ whole genome shotgun (WGS) entry which is preliminary data.</text>
</comment>
<keyword evidence="16" id="KW-1185">Reference proteome</keyword>
<feature type="domain" description="Cytochrome b561 bacterial/Ni-hydrogenase" evidence="14">
    <location>
        <begin position="11"/>
        <end position="201"/>
    </location>
</feature>
<organism evidence="15 16">
    <name type="scientific">Methylophilales bacterium HTCC2181</name>
    <dbReference type="NCBI Taxonomy" id="383631"/>
    <lineage>
        <taxon>Bacteria</taxon>
        <taxon>Pseudomonadati</taxon>
        <taxon>Pseudomonadota</taxon>
        <taxon>Betaproteobacteria</taxon>
        <taxon>Nitrosomonadales</taxon>
        <taxon>OM43 clade</taxon>
    </lineage>
</organism>
<evidence type="ECO:0000256" key="3">
    <source>
        <dbReference type="ARBA" id="ARBA00022448"/>
    </source>
</evidence>
<keyword evidence="6 13" id="KW-0812">Transmembrane</keyword>
<dbReference type="GO" id="GO:0046872">
    <property type="term" value="F:metal ion binding"/>
    <property type="evidence" value="ECO:0007669"/>
    <property type="project" value="UniProtKB-KW"/>
</dbReference>
<dbReference type="OrthoDB" id="8723024at2"/>
<sequence length="203" mass="23418">MVKTVKTFSQYNNISIFLHWLIAVGIVFMFILGWFMDTVPKDAAKSSTFDLFNMGLYVWELSKEVSPRSFYFNLHKSVGISLFALIILRILWRLTHKPPALLDSMKTWEKKLATGAHHGLYFLMVATPLAGIIMSISSKYGIHWFGIKLVGGIDNKASRELFYEFHEIFGLLILLILFFHIAGAFKHALVDKDGTIRRMWFHK</sequence>
<keyword evidence="10" id="KW-0408">Iron</keyword>
<feature type="transmembrane region" description="Helical" evidence="13">
    <location>
        <begin position="112"/>
        <end position="136"/>
    </location>
</feature>
<dbReference type="InterPro" id="IPR011577">
    <property type="entry name" value="Cyt_b561_bac/Ni-Hgenase"/>
</dbReference>
<dbReference type="InterPro" id="IPR016174">
    <property type="entry name" value="Di-haem_cyt_TM"/>
</dbReference>
<keyword evidence="4" id="KW-1003">Cell membrane</keyword>
<dbReference type="Gene3D" id="1.20.950.20">
    <property type="entry name" value="Transmembrane di-heme cytochromes, Chain C"/>
    <property type="match status" value="1"/>
</dbReference>
<evidence type="ECO:0000256" key="9">
    <source>
        <dbReference type="ARBA" id="ARBA00022989"/>
    </source>
</evidence>
<dbReference type="PANTHER" id="PTHR30529">
    <property type="entry name" value="CYTOCHROME B561"/>
    <property type="match status" value="1"/>
</dbReference>
<evidence type="ECO:0000256" key="10">
    <source>
        <dbReference type="ARBA" id="ARBA00023004"/>
    </source>
</evidence>
<dbReference type="GO" id="GO:0020037">
    <property type="term" value="F:heme binding"/>
    <property type="evidence" value="ECO:0007669"/>
    <property type="project" value="TreeGrafter"/>
</dbReference>
<evidence type="ECO:0000256" key="4">
    <source>
        <dbReference type="ARBA" id="ARBA00022475"/>
    </source>
</evidence>
<dbReference type="GO" id="GO:0022904">
    <property type="term" value="P:respiratory electron transport chain"/>
    <property type="evidence" value="ECO:0007669"/>
    <property type="project" value="InterPro"/>
</dbReference>
<dbReference type="Pfam" id="PF01292">
    <property type="entry name" value="Ni_hydr_CYTB"/>
    <property type="match status" value="1"/>
</dbReference>
<name>A0P570_9PROT</name>
<gene>
    <name evidence="15" type="ORF">MB2181_01365</name>
</gene>
<evidence type="ECO:0000256" key="1">
    <source>
        <dbReference type="ARBA" id="ARBA00001970"/>
    </source>
</evidence>
<reference evidence="15 16" key="1">
    <citation type="submission" date="2006-11" db="EMBL/GenBank/DDBJ databases">
        <authorList>
            <person name="Giovannoni S."/>
            <person name="Vergin K."/>
            <person name="Ferriera S."/>
            <person name="Johnson J."/>
            <person name="Kravitz S."/>
            <person name="Beeson K."/>
            <person name="Sutton G."/>
            <person name="Rogers Y.-H."/>
            <person name="Friedman R."/>
            <person name="Frazier M."/>
            <person name="Venter J.C."/>
        </authorList>
    </citation>
    <scope>NUCLEOTIDE SEQUENCE [LARGE SCALE GENOMIC DNA]</scope>
    <source>
        <strain evidence="15 16">HTCC2181</strain>
    </source>
</reference>
<feature type="transmembrane region" description="Helical" evidence="13">
    <location>
        <begin position="168"/>
        <end position="189"/>
    </location>
</feature>
<keyword evidence="8" id="KW-0249">Electron transport</keyword>
<keyword evidence="11 13" id="KW-0472">Membrane</keyword>
<proteinExistence type="inferred from homology"/>
<keyword evidence="3" id="KW-0813">Transport</keyword>
<evidence type="ECO:0000256" key="11">
    <source>
        <dbReference type="ARBA" id="ARBA00023136"/>
    </source>
</evidence>
<dbReference type="AlphaFoldDB" id="A0P570"/>
<dbReference type="PANTHER" id="PTHR30529:SF1">
    <property type="entry name" value="CYTOCHROME B561 HOMOLOG 2"/>
    <property type="match status" value="1"/>
</dbReference>
<protein>
    <submittedName>
        <fullName evidence="15">Cytochrome B561, bacterial</fullName>
    </submittedName>
</protein>
<evidence type="ECO:0000256" key="7">
    <source>
        <dbReference type="ARBA" id="ARBA00022723"/>
    </source>
</evidence>
<keyword evidence="5" id="KW-0349">Heme</keyword>
<evidence type="ECO:0000256" key="2">
    <source>
        <dbReference type="ARBA" id="ARBA00004651"/>
    </source>
</evidence>
<dbReference type="SUPFAM" id="SSF81342">
    <property type="entry name" value="Transmembrane di-heme cytochromes"/>
    <property type="match status" value="1"/>
</dbReference>
<evidence type="ECO:0000256" key="6">
    <source>
        <dbReference type="ARBA" id="ARBA00022692"/>
    </source>
</evidence>
<evidence type="ECO:0000256" key="8">
    <source>
        <dbReference type="ARBA" id="ARBA00022982"/>
    </source>
</evidence>
<feature type="transmembrane region" description="Helical" evidence="13">
    <location>
        <begin position="16"/>
        <end position="36"/>
    </location>
</feature>
<comment type="subcellular location">
    <subcellularLocation>
        <location evidence="2">Cell membrane</location>
        <topology evidence="2">Multi-pass membrane protein</topology>
    </subcellularLocation>
</comment>
<feature type="transmembrane region" description="Helical" evidence="13">
    <location>
        <begin position="70"/>
        <end position="92"/>
    </location>
</feature>
<comment type="similarity">
    <text evidence="12">Belongs to the cytochrome b561 family.</text>
</comment>